<protein>
    <submittedName>
        <fullName evidence="2">Uncharacterized protein</fullName>
    </submittedName>
</protein>
<evidence type="ECO:0000313" key="2">
    <source>
        <dbReference type="EMBL" id="QQP36158.1"/>
    </source>
</evidence>
<evidence type="ECO:0000313" key="3">
    <source>
        <dbReference type="Proteomes" id="UP000595437"/>
    </source>
</evidence>
<accession>A0A7T8JV41</accession>
<feature type="region of interest" description="Disordered" evidence="1">
    <location>
        <begin position="150"/>
        <end position="169"/>
    </location>
</feature>
<dbReference type="AlphaFoldDB" id="A0A7T8JV41"/>
<organism evidence="2 3">
    <name type="scientific">Caligus rogercresseyi</name>
    <name type="common">Sea louse</name>
    <dbReference type="NCBI Taxonomy" id="217165"/>
    <lineage>
        <taxon>Eukaryota</taxon>
        <taxon>Metazoa</taxon>
        <taxon>Ecdysozoa</taxon>
        <taxon>Arthropoda</taxon>
        <taxon>Crustacea</taxon>
        <taxon>Multicrustacea</taxon>
        <taxon>Hexanauplia</taxon>
        <taxon>Copepoda</taxon>
        <taxon>Siphonostomatoida</taxon>
        <taxon>Caligidae</taxon>
        <taxon>Caligus</taxon>
    </lineage>
</organism>
<dbReference type="Gene3D" id="3.30.420.10">
    <property type="entry name" value="Ribonuclease H-like superfamily/Ribonuclease H"/>
    <property type="match status" value="1"/>
</dbReference>
<dbReference type="OrthoDB" id="10017160at2759"/>
<sequence>MSEQDAKRKRISDLLDAEIEVVKIMDIVKCSRSLVFKVAKMKKDGQGLERKAGSGGHNLKRTPEFLERLEKKTKEDPTKPMNCLFNDFPGGSGVNLIHEDSEALVEGGYQEKKAHKMLKSPHLVEGRFSPWNKSTTEGMTVAWGNNRRGTGGVSYKTSGADNGPGSRGVKREEDATLLFKAGEKIRKETYYKVLRYTVLPWLKANYPEGNMCGRRMVLHHTRRTCAIRHVALLLAGSGPLDFAVWGELEKKTNRTPHPNVDALKATIRTEWDNMSEEFLINSCKAFHVVWKVSLKLKEATSSESAHKGPAHKFC</sequence>
<dbReference type="EMBL" id="CP045904">
    <property type="protein sequence ID" value="QQP36158.1"/>
    <property type="molecule type" value="Genomic_DNA"/>
</dbReference>
<gene>
    <name evidence="2" type="ORF">FKW44_021164</name>
</gene>
<reference evidence="3" key="1">
    <citation type="submission" date="2021-01" db="EMBL/GenBank/DDBJ databases">
        <title>Caligus Genome Assembly.</title>
        <authorList>
            <person name="Gallardo-Escarate C."/>
        </authorList>
    </citation>
    <scope>NUCLEOTIDE SEQUENCE [LARGE SCALE GENOMIC DNA]</scope>
</reference>
<dbReference type="GO" id="GO:0003676">
    <property type="term" value="F:nucleic acid binding"/>
    <property type="evidence" value="ECO:0007669"/>
    <property type="project" value="InterPro"/>
</dbReference>
<keyword evidence="3" id="KW-1185">Reference proteome</keyword>
<proteinExistence type="predicted"/>
<dbReference type="Proteomes" id="UP000595437">
    <property type="component" value="Chromosome 15"/>
</dbReference>
<name>A0A7T8JV41_CALRO</name>
<dbReference type="InterPro" id="IPR036397">
    <property type="entry name" value="RNaseH_sf"/>
</dbReference>
<evidence type="ECO:0000256" key="1">
    <source>
        <dbReference type="SAM" id="MobiDB-lite"/>
    </source>
</evidence>